<dbReference type="EMBL" id="CP022572">
    <property type="protein sequence ID" value="AZU62600.1"/>
    <property type="molecule type" value="Genomic_DNA"/>
</dbReference>
<dbReference type="OrthoDB" id="1258529at2"/>
<protein>
    <recommendedName>
        <fullName evidence="3">Replication protein</fullName>
    </recommendedName>
</protein>
<dbReference type="KEGG" id="nmk:CHR53_15740"/>
<dbReference type="AlphaFoldDB" id="A0A3Q9QT06"/>
<dbReference type="Proteomes" id="UP000282892">
    <property type="component" value="Chromosome"/>
</dbReference>
<evidence type="ECO:0000313" key="2">
    <source>
        <dbReference type="Proteomes" id="UP000282892"/>
    </source>
</evidence>
<dbReference type="RefSeq" id="WP_127487370.1">
    <property type="nucleotide sequence ID" value="NZ_CP022572.1"/>
</dbReference>
<evidence type="ECO:0000313" key="1">
    <source>
        <dbReference type="EMBL" id="AZU62600.1"/>
    </source>
</evidence>
<reference evidence="1 2" key="1">
    <citation type="submission" date="2017-07" db="EMBL/GenBank/DDBJ databases">
        <title>The complete genome sequence of Bacillus mesonae strain H20-5, an efficient strain improving plant abiotic stress resistance.</title>
        <authorList>
            <person name="Kim S.Y."/>
            <person name="Song H."/>
            <person name="Sang M.K."/>
            <person name="Weon H.-Y."/>
            <person name="Song J."/>
        </authorList>
    </citation>
    <scope>NUCLEOTIDE SEQUENCE [LARGE SCALE GENOMIC DNA]</scope>
    <source>
        <strain evidence="1 2">H20-5</strain>
    </source>
</reference>
<name>A0A3Q9QT06_9BACI</name>
<organism evidence="1 2">
    <name type="scientific">Neobacillus mesonae</name>
    <dbReference type="NCBI Taxonomy" id="1193713"/>
    <lineage>
        <taxon>Bacteria</taxon>
        <taxon>Bacillati</taxon>
        <taxon>Bacillota</taxon>
        <taxon>Bacilli</taxon>
        <taxon>Bacillales</taxon>
        <taxon>Bacillaceae</taxon>
        <taxon>Neobacillus</taxon>
    </lineage>
</organism>
<keyword evidence="2" id="KW-1185">Reference proteome</keyword>
<gene>
    <name evidence="1" type="ORF">CHR53_15740</name>
</gene>
<accession>A0A3Q9QT06</accession>
<proteinExistence type="predicted"/>
<evidence type="ECO:0008006" key="3">
    <source>
        <dbReference type="Google" id="ProtNLM"/>
    </source>
</evidence>
<sequence>MSKSFMDKRPIMALPNLAVKIGLKEAIILQQIHYWLNTSSHEMNGQKWVCNSYKEWKKQMPYWSENTIKRTIQSLESQGYLISANWNRMKMDKTKWYTIDYEKVKELKETGVHSEVQESFSEPQTEENAVLQEQLELFLEQIEEEQLPQE</sequence>